<dbReference type="RefSeq" id="XP_001585004.1">
    <property type="nucleotide sequence ID" value="XM_001584954.1"/>
</dbReference>
<proteinExistence type="predicted"/>
<evidence type="ECO:0000313" key="1">
    <source>
        <dbReference type="EMBL" id="EDN99241.1"/>
    </source>
</evidence>
<dbReference type="HOGENOM" id="CLU_3320296_0_0_1"/>
<dbReference type="KEGG" id="ssl:SS1G_14101"/>
<keyword evidence="2" id="KW-1185">Reference proteome</keyword>
<gene>
    <name evidence="1" type="ORF">SS1G_14101</name>
</gene>
<evidence type="ECO:0000313" key="2">
    <source>
        <dbReference type="Proteomes" id="UP000001312"/>
    </source>
</evidence>
<sequence>MAALMQVRCNTSLSSTDNEFGWFMLFDIEDGDMILENIQ</sequence>
<dbReference type="EMBL" id="CH476649">
    <property type="protein sequence ID" value="EDN99241.1"/>
    <property type="molecule type" value="Genomic_DNA"/>
</dbReference>
<dbReference type="GeneID" id="5481014"/>
<protein>
    <submittedName>
        <fullName evidence="1">Uncharacterized protein</fullName>
    </submittedName>
</protein>
<reference evidence="2" key="1">
    <citation type="journal article" date="2011" name="PLoS Genet.">
        <title>Genomic analysis of the necrotrophic fungal pathogens Sclerotinia sclerotiorum and Botrytis cinerea.</title>
        <authorList>
            <person name="Amselem J."/>
            <person name="Cuomo C.A."/>
            <person name="van Kan J.A."/>
            <person name="Viaud M."/>
            <person name="Benito E.P."/>
            <person name="Couloux A."/>
            <person name="Coutinho P.M."/>
            <person name="de Vries R.P."/>
            <person name="Dyer P.S."/>
            <person name="Fillinger S."/>
            <person name="Fournier E."/>
            <person name="Gout L."/>
            <person name="Hahn M."/>
            <person name="Kohn L."/>
            <person name="Lapalu N."/>
            <person name="Plummer K.M."/>
            <person name="Pradier J.M."/>
            <person name="Quevillon E."/>
            <person name="Sharon A."/>
            <person name="Simon A."/>
            <person name="ten Have A."/>
            <person name="Tudzynski B."/>
            <person name="Tudzynski P."/>
            <person name="Wincker P."/>
            <person name="Andrew M."/>
            <person name="Anthouard V."/>
            <person name="Beever R.E."/>
            <person name="Beffa R."/>
            <person name="Benoit I."/>
            <person name="Bouzid O."/>
            <person name="Brault B."/>
            <person name="Chen Z."/>
            <person name="Choquer M."/>
            <person name="Collemare J."/>
            <person name="Cotton P."/>
            <person name="Danchin E.G."/>
            <person name="Da Silva C."/>
            <person name="Gautier A."/>
            <person name="Giraud C."/>
            <person name="Giraud T."/>
            <person name="Gonzalez C."/>
            <person name="Grossetete S."/>
            <person name="Guldener U."/>
            <person name="Henrissat B."/>
            <person name="Howlett B.J."/>
            <person name="Kodira C."/>
            <person name="Kretschmer M."/>
            <person name="Lappartient A."/>
            <person name="Leroch M."/>
            <person name="Levis C."/>
            <person name="Mauceli E."/>
            <person name="Neuveglise C."/>
            <person name="Oeser B."/>
            <person name="Pearson M."/>
            <person name="Poulain J."/>
            <person name="Poussereau N."/>
            <person name="Quesneville H."/>
            <person name="Rascle C."/>
            <person name="Schumacher J."/>
            <person name="Segurens B."/>
            <person name="Sexton A."/>
            <person name="Silva E."/>
            <person name="Sirven C."/>
            <person name="Soanes D.M."/>
            <person name="Talbot N.J."/>
            <person name="Templeton M."/>
            <person name="Yandava C."/>
            <person name="Yarden O."/>
            <person name="Zeng Q."/>
            <person name="Rollins J.A."/>
            <person name="Lebrun M.H."/>
            <person name="Dickman M."/>
        </authorList>
    </citation>
    <scope>NUCLEOTIDE SEQUENCE [LARGE SCALE GENOMIC DNA]</scope>
    <source>
        <strain evidence="2">ATCC 18683 / 1980 / Ss-1</strain>
    </source>
</reference>
<organism evidence="1 2">
    <name type="scientific">Sclerotinia sclerotiorum (strain ATCC 18683 / 1980 / Ss-1)</name>
    <name type="common">White mold</name>
    <name type="synonym">Whetzelinia sclerotiorum</name>
    <dbReference type="NCBI Taxonomy" id="665079"/>
    <lineage>
        <taxon>Eukaryota</taxon>
        <taxon>Fungi</taxon>
        <taxon>Dikarya</taxon>
        <taxon>Ascomycota</taxon>
        <taxon>Pezizomycotina</taxon>
        <taxon>Leotiomycetes</taxon>
        <taxon>Helotiales</taxon>
        <taxon>Sclerotiniaceae</taxon>
        <taxon>Sclerotinia</taxon>
    </lineage>
</organism>
<dbReference type="Proteomes" id="UP000001312">
    <property type="component" value="Unassembled WGS sequence"/>
</dbReference>
<dbReference type="InParanoid" id="A7F920"/>
<accession>A7F920</accession>
<dbReference type="AlphaFoldDB" id="A7F920"/>
<name>A7F920_SCLS1</name>